<dbReference type="InterPro" id="IPR022628">
    <property type="entry name" value="S-AdoMet_synt_N"/>
</dbReference>
<evidence type="ECO:0000256" key="14">
    <source>
        <dbReference type="RuleBase" id="RU000542"/>
    </source>
</evidence>
<dbReference type="HOGENOM" id="CLU_041802_1_1_9"/>
<dbReference type="GO" id="GO:0006730">
    <property type="term" value="P:one-carbon metabolic process"/>
    <property type="evidence" value="ECO:0007669"/>
    <property type="project" value="UniProtKB-KW"/>
</dbReference>
<dbReference type="PANTHER" id="PTHR11964">
    <property type="entry name" value="S-ADENOSYLMETHIONINE SYNTHETASE"/>
    <property type="match status" value="1"/>
</dbReference>
<evidence type="ECO:0000256" key="11">
    <source>
        <dbReference type="ARBA" id="ARBA00022842"/>
    </source>
</evidence>
<evidence type="ECO:0000256" key="12">
    <source>
        <dbReference type="ARBA" id="ARBA00022958"/>
    </source>
</evidence>
<evidence type="ECO:0000256" key="10">
    <source>
        <dbReference type="ARBA" id="ARBA00022840"/>
    </source>
</evidence>
<dbReference type="InParanoid" id="C2KV89"/>
<keyword evidence="6" id="KW-0554">One-carbon metabolism</keyword>
<dbReference type="PIRSF" id="PIRSF000497">
    <property type="entry name" value="MAT"/>
    <property type="match status" value="1"/>
</dbReference>
<dbReference type="Proteomes" id="UP000004121">
    <property type="component" value="Unassembled WGS sequence"/>
</dbReference>
<dbReference type="InterPro" id="IPR022630">
    <property type="entry name" value="S-AdoMet_synt_C"/>
</dbReference>
<comment type="subunit">
    <text evidence="14">Homotetramer.</text>
</comment>
<evidence type="ECO:0000256" key="6">
    <source>
        <dbReference type="ARBA" id="ARBA00022563"/>
    </source>
</evidence>
<dbReference type="Gene3D" id="3.30.300.10">
    <property type="match status" value="3"/>
</dbReference>
<evidence type="ECO:0000259" key="18">
    <source>
        <dbReference type="Pfam" id="PF02773"/>
    </source>
</evidence>
<keyword evidence="12 14" id="KW-0630">Potassium</keyword>
<dbReference type="PROSITE" id="PS00377">
    <property type="entry name" value="ADOMET_SYNTHASE_2"/>
    <property type="match status" value="1"/>
</dbReference>
<dbReference type="GO" id="GO:0046872">
    <property type="term" value="F:metal ion binding"/>
    <property type="evidence" value="ECO:0007669"/>
    <property type="project" value="UniProtKB-KW"/>
</dbReference>
<feature type="domain" description="S-adenosylmethionine synthetase C-terminal" evidence="18">
    <location>
        <begin position="238"/>
        <end position="373"/>
    </location>
</feature>
<dbReference type="Pfam" id="PF02773">
    <property type="entry name" value="S-AdoMet_synt_C"/>
    <property type="match status" value="1"/>
</dbReference>
<evidence type="ECO:0000256" key="4">
    <source>
        <dbReference type="ARBA" id="ARBA00009685"/>
    </source>
</evidence>
<comment type="pathway">
    <text evidence="3">Amino-acid biosynthesis; S-adenosyl-L-methionine biosynthesis; S-adenosyl-L-methionine from L-methionine: step 1/1.</text>
</comment>
<accession>C2KV89</accession>
<dbReference type="EMBL" id="ACKX01000046">
    <property type="protein sequence ID" value="EEJ52302.1"/>
    <property type="molecule type" value="Genomic_DNA"/>
</dbReference>
<dbReference type="GO" id="GO:0005524">
    <property type="term" value="F:ATP binding"/>
    <property type="evidence" value="ECO:0007669"/>
    <property type="project" value="UniProtKB-KW"/>
</dbReference>
<dbReference type="GO" id="GO:0004478">
    <property type="term" value="F:methionine adenosyltransferase activity"/>
    <property type="evidence" value="ECO:0007669"/>
    <property type="project" value="UniProtKB-UniRule"/>
</dbReference>
<dbReference type="SUPFAM" id="SSF55973">
    <property type="entry name" value="S-adenosylmethionine synthetase"/>
    <property type="match status" value="3"/>
</dbReference>
<dbReference type="InterPro" id="IPR002133">
    <property type="entry name" value="S-AdoMet_synthetase"/>
</dbReference>
<dbReference type="STRING" id="585501.HMPREF6123_0408"/>
<gene>
    <name evidence="19" type="primary">metK</name>
    <name evidence="19" type="ORF">HMPREF6123_0408</name>
</gene>
<comment type="caution">
    <text evidence="19">The sequence shown here is derived from an EMBL/GenBank/DDBJ whole genome shotgun (WGS) entry which is preliminary data.</text>
</comment>
<keyword evidence="7 19" id="KW-0808">Transferase</keyword>
<dbReference type="NCBIfam" id="TIGR01034">
    <property type="entry name" value="metK"/>
    <property type="match status" value="1"/>
</dbReference>
<evidence type="ECO:0000313" key="20">
    <source>
        <dbReference type="Proteomes" id="UP000004121"/>
    </source>
</evidence>
<dbReference type="Pfam" id="PF00438">
    <property type="entry name" value="S-AdoMet_synt_N"/>
    <property type="match status" value="1"/>
</dbReference>
<evidence type="ECO:0000256" key="2">
    <source>
        <dbReference type="ARBA" id="ARBA00001958"/>
    </source>
</evidence>
<evidence type="ECO:0000256" key="7">
    <source>
        <dbReference type="ARBA" id="ARBA00022679"/>
    </source>
</evidence>
<comment type="subcellular location">
    <subcellularLocation>
        <location evidence="14">Cytoplasm</location>
    </subcellularLocation>
</comment>
<sequence length="374" mass="41443">MVFLCLFEAFSHSVCKIERIIFMLFSSEQVSNGHPDKICDQISDAIVTDILKHDPKGRIAAECCIKDYDIVILGEITSSHTPDYDTLCRNVLKNVGLEDLDRYKIQELISVQSPDIAMGVDHDGAGDQGMMFGYATKETKEMLPIPYVLSTRALQKLRAFNLENAFSILKPDAKAQVSYDYKENRIDTFLISSQHSESVSLSQVREIIQKIMVETAAEMNLNTDFRILVNPTGRFVLGSSFADSGLTGRKIIADTYGGAAHHGGGAFSGKDPSKVDRSAAYMARKIAKDLVSAGKTDRCEVQLAYAIGVAEPVSVYLDCFGTEHENVGDLWRSVIEKYDLTPKGIISNLNLLNTDYNLVSSYGHFGKENLPWEI</sequence>
<keyword evidence="8 14" id="KW-0479">Metal-binding</keyword>
<comment type="cofactor">
    <cofactor evidence="2">
        <name>K(+)</name>
        <dbReference type="ChEBI" id="CHEBI:29103"/>
    </cofactor>
</comment>
<dbReference type="InterPro" id="IPR022631">
    <property type="entry name" value="ADOMET_SYNTHASE_CS"/>
</dbReference>
<comment type="cofactor">
    <cofactor evidence="1">
        <name>Mg(2+)</name>
        <dbReference type="ChEBI" id="CHEBI:18420"/>
    </cofactor>
</comment>
<keyword evidence="10" id="KW-0067">ATP-binding</keyword>
<evidence type="ECO:0000256" key="1">
    <source>
        <dbReference type="ARBA" id="ARBA00001946"/>
    </source>
</evidence>
<keyword evidence="9" id="KW-0547">Nucleotide-binding</keyword>
<evidence type="ECO:0000256" key="9">
    <source>
        <dbReference type="ARBA" id="ARBA00022741"/>
    </source>
</evidence>
<dbReference type="GO" id="GO:0005737">
    <property type="term" value="C:cytoplasm"/>
    <property type="evidence" value="ECO:0007669"/>
    <property type="project" value="UniProtKB-SubCell"/>
</dbReference>
<evidence type="ECO:0000259" key="16">
    <source>
        <dbReference type="Pfam" id="PF00438"/>
    </source>
</evidence>
<dbReference type="InterPro" id="IPR022636">
    <property type="entry name" value="S-AdoMet_synthetase_sfam"/>
</dbReference>
<proteinExistence type="inferred from homology"/>
<name>C2KV89_9FIRM</name>
<evidence type="ECO:0000259" key="17">
    <source>
        <dbReference type="Pfam" id="PF02772"/>
    </source>
</evidence>
<evidence type="ECO:0000256" key="5">
    <source>
        <dbReference type="ARBA" id="ARBA00012828"/>
    </source>
</evidence>
<evidence type="ECO:0000256" key="8">
    <source>
        <dbReference type="ARBA" id="ARBA00022723"/>
    </source>
</evidence>
<keyword evidence="11 14" id="KW-0460">Magnesium</keyword>
<dbReference type="Pfam" id="PF02772">
    <property type="entry name" value="S-AdoMet_synt_M"/>
    <property type="match status" value="1"/>
</dbReference>
<organism evidence="19 20">
    <name type="scientific">Oribacterium sinus F0268</name>
    <dbReference type="NCBI Taxonomy" id="585501"/>
    <lineage>
        <taxon>Bacteria</taxon>
        <taxon>Bacillati</taxon>
        <taxon>Bacillota</taxon>
        <taxon>Clostridia</taxon>
        <taxon>Lachnospirales</taxon>
        <taxon>Lachnospiraceae</taxon>
        <taxon>Oribacterium</taxon>
    </lineage>
</organism>
<dbReference type="CDD" id="cd18079">
    <property type="entry name" value="S-AdoMet_synt"/>
    <property type="match status" value="1"/>
</dbReference>
<dbReference type="FunCoup" id="C2KV89">
    <property type="interactions" value="380"/>
</dbReference>
<evidence type="ECO:0000313" key="19">
    <source>
        <dbReference type="EMBL" id="EEJ52302.1"/>
    </source>
</evidence>
<feature type="domain" description="S-adenosylmethionine synthetase central" evidence="17">
    <location>
        <begin position="123"/>
        <end position="235"/>
    </location>
</feature>
<dbReference type="EC" id="2.5.1.6" evidence="5 13"/>
<comment type="similarity">
    <text evidence="4 15">Belongs to the AdoMet synthase family.</text>
</comment>
<evidence type="ECO:0000256" key="15">
    <source>
        <dbReference type="RuleBase" id="RU004462"/>
    </source>
</evidence>
<evidence type="ECO:0000256" key="3">
    <source>
        <dbReference type="ARBA" id="ARBA00005224"/>
    </source>
</evidence>
<dbReference type="AlphaFoldDB" id="C2KV89"/>
<keyword evidence="20" id="KW-1185">Reference proteome</keyword>
<reference evidence="19 20" key="1">
    <citation type="submission" date="2009-04" db="EMBL/GenBank/DDBJ databases">
        <authorList>
            <person name="Qin X."/>
            <person name="Bachman B."/>
            <person name="Battles P."/>
            <person name="Bell A."/>
            <person name="Bess C."/>
            <person name="Bickham C."/>
            <person name="Chaboub L."/>
            <person name="Chen D."/>
            <person name="Coyle M."/>
            <person name="Deiros D.R."/>
            <person name="Dinh H."/>
            <person name="Forbes L."/>
            <person name="Fowler G."/>
            <person name="Francisco L."/>
            <person name="Fu Q."/>
            <person name="Gubbala S."/>
            <person name="Hale W."/>
            <person name="Han Y."/>
            <person name="Hemphill L."/>
            <person name="Highlander S.K."/>
            <person name="Hirani K."/>
            <person name="Hogues M."/>
            <person name="Jackson L."/>
            <person name="Jakkamsetti A."/>
            <person name="Javaid M."/>
            <person name="Jiang H."/>
            <person name="Korchina V."/>
            <person name="Kovar C."/>
            <person name="Lara F."/>
            <person name="Lee S."/>
            <person name="Mata R."/>
            <person name="Mathew T."/>
            <person name="Moen C."/>
            <person name="Morales K."/>
            <person name="Munidasa M."/>
            <person name="Nazareth L."/>
            <person name="Ngo R."/>
            <person name="Nguyen L."/>
            <person name="Okwuonu G."/>
            <person name="Ongeri F."/>
            <person name="Patil S."/>
            <person name="Petrosino J."/>
            <person name="Pham C."/>
            <person name="Pham P."/>
            <person name="Pu L.-L."/>
            <person name="Puazo M."/>
            <person name="Raj R."/>
            <person name="Reid J."/>
            <person name="Rouhana J."/>
            <person name="Saada N."/>
            <person name="Shang Y."/>
            <person name="Simmons D."/>
            <person name="Thornton R."/>
            <person name="Warren J."/>
            <person name="Weissenberger G."/>
            <person name="Zhang J."/>
            <person name="Zhang L."/>
            <person name="Zhou C."/>
            <person name="Zhu D."/>
            <person name="Muzny D."/>
            <person name="Worley K."/>
            <person name="Gibbs R."/>
        </authorList>
    </citation>
    <scope>NUCLEOTIDE SEQUENCE [LARGE SCALE GENOMIC DNA]</scope>
    <source>
        <strain evidence="19 20">F0268</strain>
    </source>
</reference>
<protein>
    <recommendedName>
        <fullName evidence="5 13">Methionine adenosyltransferase</fullName>
        <ecNumber evidence="5 13">2.5.1.6</ecNumber>
    </recommendedName>
</protein>
<evidence type="ECO:0000256" key="13">
    <source>
        <dbReference type="NCBIfam" id="TIGR01034"/>
    </source>
</evidence>
<dbReference type="UniPathway" id="UPA00315">
    <property type="reaction ID" value="UER00080"/>
</dbReference>
<dbReference type="InterPro" id="IPR022629">
    <property type="entry name" value="S-AdoMet_synt_central"/>
</dbReference>
<dbReference type="GO" id="GO:0006556">
    <property type="term" value="P:S-adenosylmethionine biosynthetic process"/>
    <property type="evidence" value="ECO:0007669"/>
    <property type="project" value="UniProtKB-UniRule"/>
</dbReference>
<feature type="domain" description="S-adenosylmethionine synthetase N-terminal" evidence="16">
    <location>
        <begin position="23"/>
        <end position="108"/>
    </location>
</feature>
<dbReference type="eggNOG" id="COG0192">
    <property type="taxonomic scope" value="Bacteria"/>
</dbReference>
<dbReference type="PROSITE" id="PS00376">
    <property type="entry name" value="ADOMET_SYNTHASE_1"/>
    <property type="match status" value="1"/>
</dbReference>